<name>A0A645D0D4_9ZZZZ</name>
<protein>
    <submittedName>
        <fullName evidence="2">Uncharacterized protein</fullName>
    </submittedName>
</protein>
<dbReference type="AlphaFoldDB" id="A0A645D0D4"/>
<feature type="transmembrane region" description="Helical" evidence="1">
    <location>
        <begin position="68"/>
        <end position="89"/>
    </location>
</feature>
<proteinExistence type="predicted"/>
<evidence type="ECO:0000256" key="1">
    <source>
        <dbReference type="SAM" id="Phobius"/>
    </source>
</evidence>
<keyword evidence="1" id="KW-0472">Membrane</keyword>
<feature type="transmembrane region" description="Helical" evidence="1">
    <location>
        <begin position="36"/>
        <end position="61"/>
    </location>
</feature>
<sequence length="301" mass="32980">MITTLRLIAVSAFALRLVTIRLFALVSTLRFITVRLFALITALRLVTVGLLALVAALLIAGRAISTPVLAAGGVSAAVGTVLLLCHWGLSSFQIKLGNPAASFTHAENKTNRLFRVRRQKVLHELVKPRVRTRQKQPADQRFQPGRGVVVRRGGILGHGAAVGVASALENCRFLRRQNLLHSTVSRRLSRRANHAGSGKVQLPWRARKLVRQADAHVEVANRIPDERERQRRELLCVRSSRKGGRGADFFNHGHTQLVYLFAGNKANESLLAARNGQNNAPVISRRVVFSNMGGIGGFCPP</sequence>
<keyword evidence="1" id="KW-0812">Transmembrane</keyword>
<reference evidence="2" key="1">
    <citation type="submission" date="2019-08" db="EMBL/GenBank/DDBJ databases">
        <authorList>
            <person name="Kucharzyk K."/>
            <person name="Murdoch R.W."/>
            <person name="Higgins S."/>
            <person name="Loffler F."/>
        </authorList>
    </citation>
    <scope>NUCLEOTIDE SEQUENCE</scope>
</reference>
<keyword evidence="1" id="KW-1133">Transmembrane helix</keyword>
<organism evidence="2">
    <name type="scientific">bioreactor metagenome</name>
    <dbReference type="NCBI Taxonomy" id="1076179"/>
    <lineage>
        <taxon>unclassified sequences</taxon>
        <taxon>metagenomes</taxon>
        <taxon>ecological metagenomes</taxon>
    </lineage>
</organism>
<accession>A0A645D0D4</accession>
<gene>
    <name evidence="2" type="ORF">SDC9_129636</name>
</gene>
<feature type="transmembrane region" description="Helical" evidence="1">
    <location>
        <begin position="7"/>
        <end position="24"/>
    </location>
</feature>
<dbReference type="EMBL" id="VSSQ01031619">
    <property type="protein sequence ID" value="MPM82575.1"/>
    <property type="molecule type" value="Genomic_DNA"/>
</dbReference>
<evidence type="ECO:0000313" key="2">
    <source>
        <dbReference type="EMBL" id="MPM82575.1"/>
    </source>
</evidence>
<comment type="caution">
    <text evidence="2">The sequence shown here is derived from an EMBL/GenBank/DDBJ whole genome shotgun (WGS) entry which is preliminary data.</text>
</comment>